<dbReference type="PANTHER" id="PTHR24235:SF20">
    <property type="entry name" value="NEUROPEPTIDE Y RECEPTOR TYPE 2"/>
    <property type="match status" value="1"/>
</dbReference>
<keyword evidence="9" id="KW-0564">Palmitate</keyword>
<dbReference type="GeneTree" id="ENSGT00940000155973"/>
<evidence type="ECO:0000259" key="19">
    <source>
        <dbReference type="PROSITE" id="PS50262"/>
    </source>
</evidence>
<evidence type="ECO:0000256" key="11">
    <source>
        <dbReference type="ARBA" id="ARBA00023170"/>
    </source>
</evidence>
<feature type="transmembrane region" description="Helical" evidence="18">
    <location>
        <begin position="126"/>
        <end position="152"/>
    </location>
</feature>
<dbReference type="GeneID" id="103389603"/>
<keyword evidence="8 18" id="KW-0472">Membrane</keyword>
<dbReference type="OrthoDB" id="9046662at2759"/>
<protein>
    <recommendedName>
        <fullName evidence="3">Neuropeptide Y receptor type 2</fullName>
    </recommendedName>
    <alternativeName>
        <fullName evidence="15">NPY-Y2 receptor</fullName>
    </alternativeName>
</protein>
<dbReference type="AlphaFoldDB" id="A0A3P8V681"/>
<dbReference type="GO" id="GO:0004983">
    <property type="term" value="F:neuropeptide Y receptor activity"/>
    <property type="evidence" value="ECO:0007669"/>
    <property type="project" value="InterPro"/>
</dbReference>
<keyword evidence="10" id="KW-1015">Disulfide bond</keyword>
<name>A0A3P8V681_CYNSE</name>
<dbReference type="GO" id="GO:0042923">
    <property type="term" value="F:neuropeptide binding"/>
    <property type="evidence" value="ECO:0007669"/>
    <property type="project" value="Ensembl"/>
</dbReference>
<evidence type="ECO:0000256" key="17">
    <source>
        <dbReference type="SAM" id="MobiDB-lite"/>
    </source>
</evidence>
<dbReference type="PRINTS" id="PR01012">
    <property type="entry name" value="NRPEPTIDEYR"/>
</dbReference>
<reference evidence="20 21" key="1">
    <citation type="journal article" date="2014" name="Nat. Genet.">
        <title>Whole-genome sequence of a flatfish provides insights into ZW sex chromosome evolution and adaptation to a benthic lifestyle.</title>
        <authorList>
            <person name="Chen S."/>
            <person name="Zhang G."/>
            <person name="Shao C."/>
            <person name="Huang Q."/>
            <person name="Liu G."/>
            <person name="Zhang P."/>
            <person name="Song W."/>
            <person name="An N."/>
            <person name="Chalopin D."/>
            <person name="Volff J.N."/>
            <person name="Hong Y."/>
            <person name="Li Q."/>
            <person name="Sha Z."/>
            <person name="Zhou H."/>
            <person name="Xie M."/>
            <person name="Yu Q."/>
            <person name="Liu Y."/>
            <person name="Xiang H."/>
            <person name="Wang N."/>
            <person name="Wu K."/>
            <person name="Yang C."/>
            <person name="Zhou Q."/>
            <person name="Liao X."/>
            <person name="Yang L."/>
            <person name="Hu Q."/>
            <person name="Zhang J."/>
            <person name="Meng L."/>
            <person name="Jin L."/>
            <person name="Tian Y."/>
            <person name="Lian J."/>
            <person name="Yang J."/>
            <person name="Miao G."/>
            <person name="Liu S."/>
            <person name="Liang Z."/>
            <person name="Yan F."/>
            <person name="Li Y."/>
            <person name="Sun B."/>
            <person name="Zhang H."/>
            <person name="Zhang J."/>
            <person name="Zhu Y."/>
            <person name="Du M."/>
            <person name="Zhao Y."/>
            <person name="Schartl M."/>
            <person name="Tang Q."/>
            <person name="Wang J."/>
        </authorList>
    </citation>
    <scope>NUCLEOTIDE SEQUENCE</scope>
</reference>
<feature type="transmembrane region" description="Helical" evidence="18">
    <location>
        <begin position="286"/>
        <end position="304"/>
    </location>
</feature>
<dbReference type="InterPro" id="IPR017452">
    <property type="entry name" value="GPCR_Rhodpsn_7TM"/>
</dbReference>
<dbReference type="Ensembl" id="ENSCSET00000008769.1">
    <property type="protein sequence ID" value="ENSCSEP00000008676.1"/>
    <property type="gene ID" value="ENSCSEG00000005540.1"/>
</dbReference>
<evidence type="ECO:0000256" key="9">
    <source>
        <dbReference type="ARBA" id="ARBA00023139"/>
    </source>
</evidence>
<keyword evidence="13 16" id="KW-0807">Transducer</keyword>
<dbReference type="FunCoup" id="A0A3P8V681">
    <property type="interactions" value="207"/>
</dbReference>
<evidence type="ECO:0000256" key="7">
    <source>
        <dbReference type="ARBA" id="ARBA00023040"/>
    </source>
</evidence>
<dbReference type="PRINTS" id="PR00237">
    <property type="entry name" value="GPCRRHODOPSN"/>
</dbReference>
<dbReference type="CTD" id="795311"/>
<dbReference type="InterPro" id="IPR000276">
    <property type="entry name" value="GPCR_Rhodpsn"/>
</dbReference>
<evidence type="ECO:0000256" key="16">
    <source>
        <dbReference type="RuleBase" id="RU000688"/>
    </source>
</evidence>
<evidence type="ECO:0000256" key="3">
    <source>
        <dbReference type="ARBA" id="ARBA00019472"/>
    </source>
</evidence>
<dbReference type="RefSeq" id="XP_016888362.1">
    <property type="nucleotide sequence ID" value="XM_017032873.2"/>
</dbReference>
<dbReference type="RefSeq" id="XP_008323306.1">
    <property type="nucleotide sequence ID" value="XM_008325084.3"/>
</dbReference>
<dbReference type="SUPFAM" id="SSF81321">
    <property type="entry name" value="Family A G protein-coupled receptor-like"/>
    <property type="match status" value="1"/>
</dbReference>
<comment type="subcellular location">
    <subcellularLocation>
        <location evidence="1">Cell membrane</location>
        <topology evidence="1">Multi-pass membrane protein</topology>
    </subcellularLocation>
</comment>
<keyword evidence="12" id="KW-0325">Glycoprotein</keyword>
<proteinExistence type="inferred from homology"/>
<dbReference type="STRING" id="244447.ENSCSEP00000008676"/>
<organism evidence="20 21">
    <name type="scientific">Cynoglossus semilaevis</name>
    <name type="common">Tongue sole</name>
    <dbReference type="NCBI Taxonomy" id="244447"/>
    <lineage>
        <taxon>Eukaryota</taxon>
        <taxon>Metazoa</taxon>
        <taxon>Chordata</taxon>
        <taxon>Craniata</taxon>
        <taxon>Vertebrata</taxon>
        <taxon>Euteleostomi</taxon>
        <taxon>Actinopterygii</taxon>
        <taxon>Neopterygii</taxon>
        <taxon>Teleostei</taxon>
        <taxon>Neoteleostei</taxon>
        <taxon>Acanthomorphata</taxon>
        <taxon>Carangaria</taxon>
        <taxon>Pleuronectiformes</taxon>
        <taxon>Pleuronectoidei</taxon>
        <taxon>Cynoglossidae</taxon>
        <taxon>Cynoglossinae</taxon>
        <taxon>Cynoglossus</taxon>
    </lineage>
</organism>
<dbReference type="OMA" id="REYSMIE"/>
<dbReference type="InterPro" id="IPR001358">
    <property type="entry name" value="NPY2_rcpt"/>
</dbReference>
<dbReference type="SMART" id="SM01381">
    <property type="entry name" value="7TM_GPCR_Srsx"/>
    <property type="match status" value="1"/>
</dbReference>
<evidence type="ECO:0000256" key="4">
    <source>
        <dbReference type="ARBA" id="ARBA00022475"/>
    </source>
</evidence>
<dbReference type="PRINTS" id="PR01014">
    <property type="entry name" value="NRPEPTIDEY2R"/>
</dbReference>
<feature type="region of interest" description="Disordered" evidence="17">
    <location>
        <begin position="260"/>
        <end position="279"/>
    </location>
</feature>
<evidence type="ECO:0000313" key="21">
    <source>
        <dbReference type="Proteomes" id="UP000265120"/>
    </source>
</evidence>
<evidence type="ECO:0000256" key="13">
    <source>
        <dbReference type="ARBA" id="ARBA00023224"/>
    </source>
</evidence>
<evidence type="ECO:0000256" key="14">
    <source>
        <dbReference type="ARBA" id="ARBA00023288"/>
    </source>
</evidence>
<keyword evidence="4" id="KW-1003">Cell membrane</keyword>
<feature type="domain" description="G-protein coupled receptors family 1 profile" evidence="19">
    <location>
        <begin position="75"/>
        <end position="342"/>
    </location>
</feature>
<keyword evidence="5 16" id="KW-0812">Transmembrane</keyword>
<evidence type="ECO:0000256" key="6">
    <source>
        <dbReference type="ARBA" id="ARBA00022989"/>
    </source>
</evidence>
<dbReference type="PROSITE" id="PS50262">
    <property type="entry name" value="G_PROTEIN_RECEP_F1_2"/>
    <property type="match status" value="1"/>
</dbReference>
<dbReference type="InParanoid" id="A0A3P8V681"/>
<dbReference type="Pfam" id="PF00001">
    <property type="entry name" value="7tm_1"/>
    <property type="match status" value="1"/>
</dbReference>
<evidence type="ECO:0000256" key="8">
    <source>
        <dbReference type="ARBA" id="ARBA00023136"/>
    </source>
</evidence>
<dbReference type="Proteomes" id="UP000265120">
    <property type="component" value="Chromosome 1"/>
</dbReference>
<dbReference type="PANTHER" id="PTHR24235">
    <property type="entry name" value="NEUROPEPTIDE Y RECEPTOR"/>
    <property type="match status" value="1"/>
</dbReference>
<evidence type="ECO:0000256" key="12">
    <source>
        <dbReference type="ARBA" id="ARBA00023180"/>
    </source>
</evidence>
<evidence type="ECO:0000256" key="1">
    <source>
        <dbReference type="ARBA" id="ARBA00004651"/>
    </source>
</evidence>
<feature type="transmembrane region" description="Helical" evidence="18">
    <location>
        <begin position="324"/>
        <end position="344"/>
    </location>
</feature>
<feature type="transmembrane region" description="Helical" evidence="18">
    <location>
        <begin position="172"/>
        <end position="194"/>
    </location>
</feature>
<keyword evidence="21" id="KW-1185">Reference proteome</keyword>
<evidence type="ECO:0000256" key="2">
    <source>
        <dbReference type="ARBA" id="ARBA00010663"/>
    </source>
</evidence>
<keyword evidence="14" id="KW-0449">Lipoprotein</keyword>
<evidence type="ECO:0000256" key="15">
    <source>
        <dbReference type="ARBA" id="ARBA00032013"/>
    </source>
</evidence>
<accession>A0A3P8V681</accession>
<keyword evidence="11 16" id="KW-0675">Receptor</keyword>
<keyword evidence="6 18" id="KW-1133">Transmembrane helix</keyword>
<reference evidence="20" key="2">
    <citation type="submission" date="2025-08" db="UniProtKB">
        <authorList>
            <consortium name="Ensembl"/>
        </authorList>
    </citation>
    <scope>IDENTIFICATION</scope>
</reference>
<dbReference type="GO" id="GO:0005886">
    <property type="term" value="C:plasma membrane"/>
    <property type="evidence" value="ECO:0007669"/>
    <property type="project" value="UniProtKB-SubCell"/>
</dbReference>
<sequence length="403" mass="44375">MEANETQDQTHLTLPPAGFQEYDLNSSGGGAAVPAVLPTLMLDGVNFLEDPIRLLSVQVILILAYSTIIMLGVLGNSLVIYVIYRFRTLRTVTNFFIANLAVADLLVNTLCLPFTLVYTLQGEWKFGSALCFLLPYAQGLAVHVSTVTLNVIALDRHRCIVYHLETRMRKDVCFGVIALTWLLSAVLASPLAIFREYGSLNLEPGHSIQVCAEKWPGKTTDGAIYSISMLVLQYFLPLSIISFAYARIWSKLRGHVSPAEGTGAGAGGSSTAGSERHRRRRKTTKMLVTMVVVFAVSWLPFHAFQLATDIDSSVLDMRDFHLLYTVFHVIAMCSTFANPLLYGWMNRNYRAAFLAVFKERGGRSGRLDSIHPVQGGGAGAGRSKKIVLERQDVVSTHLNATDV</sequence>
<comment type="similarity">
    <text evidence="2 16">Belongs to the G-protein coupled receptor 1 family.</text>
</comment>
<evidence type="ECO:0000256" key="5">
    <source>
        <dbReference type="ARBA" id="ARBA00022692"/>
    </source>
</evidence>
<dbReference type="KEGG" id="csem:103389603"/>
<feature type="transmembrane region" description="Helical" evidence="18">
    <location>
        <begin position="59"/>
        <end position="84"/>
    </location>
</feature>
<dbReference type="Gene3D" id="1.20.1070.10">
    <property type="entry name" value="Rhodopsin 7-helix transmembrane proteins"/>
    <property type="match status" value="1"/>
</dbReference>
<dbReference type="InterPro" id="IPR000611">
    <property type="entry name" value="NPY_rcpt"/>
</dbReference>
<feature type="transmembrane region" description="Helical" evidence="18">
    <location>
        <begin position="96"/>
        <end position="120"/>
    </location>
</feature>
<feature type="transmembrane region" description="Helical" evidence="18">
    <location>
        <begin position="223"/>
        <end position="246"/>
    </location>
</feature>
<dbReference type="PROSITE" id="PS00237">
    <property type="entry name" value="G_PROTEIN_RECEP_F1_1"/>
    <property type="match status" value="1"/>
</dbReference>
<evidence type="ECO:0000256" key="18">
    <source>
        <dbReference type="SAM" id="Phobius"/>
    </source>
</evidence>
<evidence type="ECO:0000313" key="20">
    <source>
        <dbReference type="Ensembl" id="ENSCSEP00000008676.1"/>
    </source>
</evidence>
<evidence type="ECO:0000256" key="10">
    <source>
        <dbReference type="ARBA" id="ARBA00023157"/>
    </source>
</evidence>
<reference evidence="20" key="3">
    <citation type="submission" date="2025-09" db="UniProtKB">
        <authorList>
            <consortium name="Ensembl"/>
        </authorList>
    </citation>
    <scope>IDENTIFICATION</scope>
</reference>
<keyword evidence="7 16" id="KW-0297">G-protein coupled receptor</keyword>